<sequence length="109" mass="13112">MKIGDWVKAHLFDRIVFGYVTGIIDKYVYVRKVRVIYYHNLEAVYIREEHESVYHRDNVKLWGNSLLSNDYTELINMAIDRKDEAWFHSLVEQVEEKRKNERGIIDGIH</sequence>
<comment type="caution">
    <text evidence="1">The sequence shown here is derived from an EMBL/GenBank/DDBJ whole genome shotgun (WGS) entry which is preliminary data.</text>
</comment>
<gene>
    <name evidence="1" type="ORF">P9271_00370</name>
</gene>
<reference evidence="1 2" key="1">
    <citation type="submission" date="2023-03" db="EMBL/GenBank/DDBJ databases">
        <title>Bacillus Genome Sequencing.</title>
        <authorList>
            <person name="Dunlap C."/>
        </authorList>
    </citation>
    <scope>NUCLEOTIDE SEQUENCE [LARGE SCALE GENOMIC DNA]</scope>
    <source>
        <strain evidence="1 2">NRS-1717</strain>
    </source>
</reference>
<dbReference type="EMBL" id="JARTFS010000001">
    <property type="protein sequence ID" value="MED4399813.1"/>
    <property type="molecule type" value="Genomic_DNA"/>
</dbReference>
<evidence type="ECO:0000313" key="2">
    <source>
        <dbReference type="Proteomes" id="UP001342826"/>
    </source>
</evidence>
<proteinExistence type="predicted"/>
<evidence type="ECO:0008006" key="3">
    <source>
        <dbReference type="Google" id="ProtNLM"/>
    </source>
</evidence>
<name>A0ABU6NSX6_9BACI</name>
<organism evidence="1 2">
    <name type="scientific">Metabacillus fastidiosus</name>
    <dbReference type="NCBI Taxonomy" id="1458"/>
    <lineage>
        <taxon>Bacteria</taxon>
        <taxon>Bacillati</taxon>
        <taxon>Bacillota</taxon>
        <taxon>Bacilli</taxon>
        <taxon>Bacillales</taxon>
        <taxon>Bacillaceae</taxon>
        <taxon>Metabacillus</taxon>
    </lineage>
</organism>
<dbReference type="RefSeq" id="WP_328014534.1">
    <property type="nucleotide sequence ID" value="NZ_JARTFS010000001.1"/>
</dbReference>
<protein>
    <recommendedName>
        <fullName evidence="3">IDEAL domain-containing protein</fullName>
    </recommendedName>
</protein>
<accession>A0ABU6NSX6</accession>
<keyword evidence="2" id="KW-1185">Reference proteome</keyword>
<evidence type="ECO:0000313" key="1">
    <source>
        <dbReference type="EMBL" id="MED4399813.1"/>
    </source>
</evidence>
<dbReference type="Proteomes" id="UP001342826">
    <property type="component" value="Unassembled WGS sequence"/>
</dbReference>